<dbReference type="Gene3D" id="1.10.1040.10">
    <property type="entry name" value="N-(1-d-carboxylethyl)-l-norvaline Dehydrogenase, domain 2"/>
    <property type="match status" value="1"/>
</dbReference>
<comment type="pathway">
    <text evidence="1 9">Cofactor biosynthesis; (R)-pantothenate biosynthesis; (R)-pantoate from 3-methyl-2-oxobutanoate: step 2/2.</text>
</comment>
<proteinExistence type="inferred from homology"/>
<dbReference type="SUPFAM" id="SSF51735">
    <property type="entry name" value="NAD(P)-binding Rossmann-fold domains"/>
    <property type="match status" value="1"/>
</dbReference>
<evidence type="ECO:0000256" key="8">
    <source>
        <dbReference type="ARBA" id="ARBA00048793"/>
    </source>
</evidence>
<organism evidence="12 13">
    <name type="scientific">Empedobacter falsenii</name>
    <dbReference type="NCBI Taxonomy" id="343874"/>
    <lineage>
        <taxon>Bacteria</taxon>
        <taxon>Pseudomonadati</taxon>
        <taxon>Bacteroidota</taxon>
        <taxon>Flavobacteriia</taxon>
        <taxon>Flavobacteriales</taxon>
        <taxon>Weeksellaceae</taxon>
        <taxon>Empedobacter</taxon>
    </lineage>
</organism>
<evidence type="ECO:0000313" key="12">
    <source>
        <dbReference type="EMBL" id="STD52982.1"/>
    </source>
</evidence>
<dbReference type="GO" id="GO:0015940">
    <property type="term" value="P:pantothenate biosynthetic process"/>
    <property type="evidence" value="ECO:0007669"/>
    <property type="project" value="UniProtKB-UniPathway"/>
</dbReference>
<keyword evidence="6 9" id="KW-0560">Oxidoreductase</keyword>
<comment type="function">
    <text evidence="9">Catalyzes the NADPH-dependent reduction of ketopantoate into pantoic acid.</text>
</comment>
<dbReference type="EMBL" id="UFXS01000001">
    <property type="protein sequence ID" value="STD52982.1"/>
    <property type="molecule type" value="Genomic_DNA"/>
</dbReference>
<dbReference type="Pfam" id="PF08546">
    <property type="entry name" value="ApbA_C"/>
    <property type="match status" value="1"/>
</dbReference>
<feature type="domain" description="Ketopantoate reductase C-terminal" evidence="11">
    <location>
        <begin position="173"/>
        <end position="297"/>
    </location>
</feature>
<dbReference type="InterPro" id="IPR008927">
    <property type="entry name" value="6-PGluconate_DH-like_C_sf"/>
</dbReference>
<sequence length="300" mass="34393">MKSIYFLGLGALGAKYAASFYEYNPEIVSVIVDEERKNRYEKSQIFVNDKAYDFNYVTKIEDNNYPDYIFLVVKSSHLQQAIEDMKPFVGENTMIVSLMNGISSERVLADHFGWDRVVNAVAYMDAVKVDNRVTFSSIGKIIFGKMDSINHDKLVDLHELMNVAEIPNQLSDDIQKAQWAKYLVNVVGNQLTFLLEFPYGQFRTNQHLEVLMDMISNEVLAVGNAHGVAIGQEEVDRMKSTMKIVDEFGKTSMLQDREAKRYSEVDEFAGEIISLGKQYNIPIPYNEFIYNMVKSIEETY</sequence>
<accession>A0A376G0I3</accession>
<dbReference type="GO" id="GO:0005737">
    <property type="term" value="C:cytoplasm"/>
    <property type="evidence" value="ECO:0007669"/>
    <property type="project" value="TreeGrafter"/>
</dbReference>
<keyword evidence="5 9" id="KW-0521">NADP</keyword>
<reference evidence="12 13" key="1">
    <citation type="submission" date="2018-06" db="EMBL/GenBank/DDBJ databases">
        <authorList>
            <consortium name="Pathogen Informatics"/>
            <person name="Doyle S."/>
        </authorList>
    </citation>
    <scope>NUCLEOTIDE SEQUENCE [LARGE SCALE GENOMIC DNA]</scope>
    <source>
        <strain evidence="12 13">NCTC13456</strain>
    </source>
</reference>
<name>A0A376G0I3_9FLAO</name>
<dbReference type="SUPFAM" id="SSF48179">
    <property type="entry name" value="6-phosphogluconate dehydrogenase C-terminal domain-like"/>
    <property type="match status" value="1"/>
</dbReference>
<dbReference type="InterPro" id="IPR013752">
    <property type="entry name" value="KPA_reductase"/>
</dbReference>
<dbReference type="PANTHER" id="PTHR21708:SF26">
    <property type="entry name" value="2-DEHYDROPANTOATE 2-REDUCTASE"/>
    <property type="match status" value="1"/>
</dbReference>
<gene>
    <name evidence="12" type="primary">panE</name>
    <name evidence="12" type="ORF">NCTC13456_00196</name>
</gene>
<dbReference type="InterPro" id="IPR013328">
    <property type="entry name" value="6PGD_dom2"/>
</dbReference>
<dbReference type="RefSeq" id="WP_114998086.1">
    <property type="nucleotide sequence ID" value="NZ_UFXS01000001.1"/>
</dbReference>
<dbReference type="InterPro" id="IPR013332">
    <property type="entry name" value="KPR_N"/>
</dbReference>
<dbReference type="UniPathway" id="UPA00028">
    <property type="reaction ID" value="UER00004"/>
</dbReference>
<evidence type="ECO:0000256" key="4">
    <source>
        <dbReference type="ARBA" id="ARBA00019465"/>
    </source>
</evidence>
<dbReference type="InterPro" id="IPR003710">
    <property type="entry name" value="ApbA"/>
</dbReference>
<dbReference type="Gene3D" id="3.40.50.720">
    <property type="entry name" value="NAD(P)-binding Rossmann-like Domain"/>
    <property type="match status" value="1"/>
</dbReference>
<evidence type="ECO:0000256" key="9">
    <source>
        <dbReference type="RuleBase" id="RU362068"/>
    </source>
</evidence>
<evidence type="ECO:0000259" key="11">
    <source>
        <dbReference type="Pfam" id="PF08546"/>
    </source>
</evidence>
<evidence type="ECO:0000256" key="3">
    <source>
        <dbReference type="ARBA" id="ARBA00013014"/>
    </source>
</evidence>
<feature type="domain" description="Ketopantoate reductase N-terminal" evidence="10">
    <location>
        <begin position="4"/>
        <end position="147"/>
    </location>
</feature>
<evidence type="ECO:0000256" key="2">
    <source>
        <dbReference type="ARBA" id="ARBA00007870"/>
    </source>
</evidence>
<evidence type="ECO:0000256" key="7">
    <source>
        <dbReference type="ARBA" id="ARBA00032024"/>
    </source>
</evidence>
<evidence type="ECO:0000256" key="1">
    <source>
        <dbReference type="ARBA" id="ARBA00004994"/>
    </source>
</evidence>
<evidence type="ECO:0000259" key="10">
    <source>
        <dbReference type="Pfam" id="PF02558"/>
    </source>
</evidence>
<protein>
    <recommendedName>
        <fullName evidence="4 9">2-dehydropantoate 2-reductase</fullName>
        <ecNumber evidence="3 9">1.1.1.169</ecNumber>
    </recommendedName>
    <alternativeName>
        <fullName evidence="7 9">Ketopantoate reductase</fullName>
    </alternativeName>
</protein>
<comment type="catalytic activity">
    <reaction evidence="8 9">
        <text>(R)-pantoate + NADP(+) = 2-dehydropantoate + NADPH + H(+)</text>
        <dbReference type="Rhea" id="RHEA:16233"/>
        <dbReference type="ChEBI" id="CHEBI:11561"/>
        <dbReference type="ChEBI" id="CHEBI:15378"/>
        <dbReference type="ChEBI" id="CHEBI:15980"/>
        <dbReference type="ChEBI" id="CHEBI:57783"/>
        <dbReference type="ChEBI" id="CHEBI:58349"/>
        <dbReference type="EC" id="1.1.1.169"/>
    </reaction>
</comment>
<dbReference type="FunFam" id="1.10.1040.10:FF:000017">
    <property type="entry name" value="2-dehydropantoate 2-reductase"/>
    <property type="match status" value="1"/>
</dbReference>
<dbReference type="EC" id="1.1.1.169" evidence="3 9"/>
<dbReference type="STRING" id="343874.GCA_000805695_02653"/>
<dbReference type="GO" id="GO:0008677">
    <property type="term" value="F:2-dehydropantoate 2-reductase activity"/>
    <property type="evidence" value="ECO:0007669"/>
    <property type="project" value="UniProtKB-EC"/>
</dbReference>
<dbReference type="Pfam" id="PF02558">
    <property type="entry name" value="ApbA"/>
    <property type="match status" value="1"/>
</dbReference>
<keyword evidence="9" id="KW-0566">Pantothenate biosynthesis</keyword>
<dbReference type="InterPro" id="IPR036291">
    <property type="entry name" value="NAD(P)-bd_dom_sf"/>
</dbReference>
<dbReference type="PANTHER" id="PTHR21708">
    <property type="entry name" value="PROBABLE 2-DEHYDROPANTOATE 2-REDUCTASE"/>
    <property type="match status" value="1"/>
</dbReference>
<evidence type="ECO:0000313" key="13">
    <source>
        <dbReference type="Proteomes" id="UP000254737"/>
    </source>
</evidence>
<evidence type="ECO:0000256" key="5">
    <source>
        <dbReference type="ARBA" id="ARBA00022857"/>
    </source>
</evidence>
<comment type="similarity">
    <text evidence="2 9">Belongs to the ketopantoate reductase family.</text>
</comment>
<evidence type="ECO:0000256" key="6">
    <source>
        <dbReference type="ARBA" id="ARBA00023002"/>
    </source>
</evidence>
<dbReference type="AlphaFoldDB" id="A0A376G0I3"/>
<dbReference type="NCBIfam" id="TIGR00745">
    <property type="entry name" value="apbA_panE"/>
    <property type="match status" value="1"/>
</dbReference>
<dbReference type="InterPro" id="IPR051402">
    <property type="entry name" value="KPR-Related"/>
</dbReference>
<dbReference type="Proteomes" id="UP000254737">
    <property type="component" value="Unassembled WGS sequence"/>
</dbReference>